<proteinExistence type="inferred from homology"/>
<feature type="transmembrane region" description="Helical" evidence="10">
    <location>
        <begin position="75"/>
        <end position="100"/>
    </location>
</feature>
<keyword evidence="9 10" id="KW-0472">Membrane</keyword>
<evidence type="ECO:0000259" key="11">
    <source>
        <dbReference type="PROSITE" id="PS50928"/>
    </source>
</evidence>
<feature type="domain" description="ABC transmembrane type-1" evidence="11">
    <location>
        <begin position="75"/>
        <end position="278"/>
    </location>
</feature>
<feature type="transmembrane region" description="Helical" evidence="10">
    <location>
        <begin position="21"/>
        <end position="46"/>
    </location>
</feature>
<evidence type="ECO:0000256" key="10">
    <source>
        <dbReference type="RuleBase" id="RU363043"/>
    </source>
</evidence>
<dbReference type="RefSeq" id="WP_161716466.1">
    <property type="nucleotide sequence ID" value="NZ_JAAAPO010000001.1"/>
</dbReference>
<gene>
    <name evidence="12" type="primary">pstA</name>
    <name evidence="12" type="ORF">GTZ99_01245</name>
</gene>
<dbReference type="InterPro" id="IPR035906">
    <property type="entry name" value="MetI-like_sf"/>
</dbReference>
<evidence type="ECO:0000256" key="5">
    <source>
        <dbReference type="ARBA" id="ARBA00022475"/>
    </source>
</evidence>
<evidence type="ECO:0000313" key="13">
    <source>
        <dbReference type="Proteomes" id="UP000753724"/>
    </source>
</evidence>
<evidence type="ECO:0000256" key="4">
    <source>
        <dbReference type="ARBA" id="ARBA00022448"/>
    </source>
</evidence>
<comment type="subcellular location">
    <subcellularLocation>
        <location evidence="10">Cell inner membrane</location>
        <topology evidence="10">Multi-pass membrane protein</topology>
    </subcellularLocation>
    <subcellularLocation>
        <location evidence="1">Cell membrane</location>
        <topology evidence="1">Multi-pass membrane protein</topology>
    </subcellularLocation>
</comment>
<evidence type="ECO:0000313" key="12">
    <source>
        <dbReference type="EMBL" id="NBC35180.1"/>
    </source>
</evidence>
<organism evidence="12 13">
    <name type="scientific">Novosphingobium ovatum</name>
    <dbReference type="NCBI Taxonomy" id="1908523"/>
    <lineage>
        <taxon>Bacteria</taxon>
        <taxon>Pseudomonadati</taxon>
        <taxon>Pseudomonadota</taxon>
        <taxon>Alphaproteobacteria</taxon>
        <taxon>Sphingomonadales</taxon>
        <taxon>Sphingomonadaceae</taxon>
        <taxon>Novosphingobium</taxon>
    </lineage>
</organism>
<evidence type="ECO:0000256" key="6">
    <source>
        <dbReference type="ARBA" id="ARBA00022592"/>
    </source>
</evidence>
<keyword evidence="7 10" id="KW-0812">Transmembrane</keyword>
<dbReference type="PANTHER" id="PTHR42922:SF1">
    <property type="entry name" value="PHOSPHATE TRANSPORT SYSTEM PERMEASE PROTEIN PSTA"/>
    <property type="match status" value="1"/>
</dbReference>
<comment type="caution">
    <text evidence="10">Lacks conserved residue(s) required for the propagation of feature annotation.</text>
</comment>
<accession>A0ABW9X9I4</accession>
<evidence type="ECO:0000256" key="9">
    <source>
        <dbReference type="ARBA" id="ARBA00023136"/>
    </source>
</evidence>
<keyword evidence="6" id="KW-0592">Phosphate transport</keyword>
<dbReference type="CDD" id="cd06261">
    <property type="entry name" value="TM_PBP2"/>
    <property type="match status" value="1"/>
</dbReference>
<dbReference type="Pfam" id="PF00528">
    <property type="entry name" value="BPD_transp_1"/>
    <property type="match status" value="1"/>
</dbReference>
<dbReference type="PROSITE" id="PS50928">
    <property type="entry name" value="ABC_TM1"/>
    <property type="match status" value="1"/>
</dbReference>
<sequence length="287" mass="29856">MSAPVKSAGFDRHMRRKLVNYIFVGLTTLATLVAVAGLVMILGSLMKNGLGGLGLHIFTMDQPAAGTEGGLKNAILGSLVLCAMGMIGAVVVGILAGTWLAEYGEGNKLASAVRFLNDVLLSAPSILVGLFIYEILVAPFGGFSAIAGAAALACLAAPVVTRTTEDILRLQANHLREAGMALGAGKGYVIRAIIWRASRTGLVTGALLGFARISGETAPLLFTALGNAFTSWDLTQPIGALPKVIYDFANSPYDDLRQLAWVGALLISFTVLSANIIGRALARGSNK</sequence>
<dbReference type="Gene3D" id="1.10.3720.10">
    <property type="entry name" value="MetI-like"/>
    <property type="match status" value="1"/>
</dbReference>
<evidence type="ECO:0000256" key="2">
    <source>
        <dbReference type="ARBA" id="ARBA00007069"/>
    </source>
</evidence>
<evidence type="ECO:0000256" key="8">
    <source>
        <dbReference type="ARBA" id="ARBA00022989"/>
    </source>
</evidence>
<dbReference type="NCBIfam" id="TIGR00974">
    <property type="entry name" value="3a0107s02c"/>
    <property type="match status" value="1"/>
</dbReference>
<dbReference type="SUPFAM" id="SSF161098">
    <property type="entry name" value="MetI-like"/>
    <property type="match status" value="1"/>
</dbReference>
<keyword evidence="5 10" id="KW-1003">Cell membrane</keyword>
<dbReference type="Proteomes" id="UP000753724">
    <property type="component" value="Unassembled WGS sequence"/>
</dbReference>
<reference evidence="13" key="1">
    <citation type="submission" date="2020-01" db="EMBL/GenBank/DDBJ databases">
        <title>Sphingomonas sp. strain CSW-10.</title>
        <authorList>
            <person name="Chen W.-M."/>
        </authorList>
    </citation>
    <scope>NUCLEOTIDE SEQUENCE [LARGE SCALE GENOMIC DNA]</scope>
    <source>
        <strain evidence="13">FSY-8</strain>
    </source>
</reference>
<feature type="transmembrane region" description="Helical" evidence="10">
    <location>
        <begin position="259"/>
        <end position="282"/>
    </location>
</feature>
<dbReference type="InterPro" id="IPR000515">
    <property type="entry name" value="MetI-like"/>
</dbReference>
<feature type="transmembrane region" description="Helical" evidence="10">
    <location>
        <begin position="112"/>
        <end position="133"/>
    </location>
</feature>
<evidence type="ECO:0000256" key="1">
    <source>
        <dbReference type="ARBA" id="ARBA00004651"/>
    </source>
</evidence>
<keyword evidence="8 10" id="KW-1133">Transmembrane helix</keyword>
<dbReference type="PANTHER" id="PTHR42922">
    <property type="entry name" value="PHOSPHATE TRANSPORT SYSTEM PERMEASE PROTEIN PSTA"/>
    <property type="match status" value="1"/>
</dbReference>
<comment type="similarity">
    <text evidence="2 10">Belongs to the binding-protein-dependent transport system permease family. CysTW subfamily.</text>
</comment>
<evidence type="ECO:0000256" key="3">
    <source>
        <dbReference type="ARBA" id="ARBA00016864"/>
    </source>
</evidence>
<protein>
    <recommendedName>
        <fullName evidence="3 10">Phosphate transport system permease protein PstA</fullName>
    </recommendedName>
</protein>
<evidence type="ECO:0000256" key="7">
    <source>
        <dbReference type="ARBA" id="ARBA00022692"/>
    </source>
</evidence>
<dbReference type="InterPro" id="IPR051408">
    <property type="entry name" value="Phosphate_transprt_permease"/>
</dbReference>
<dbReference type="EMBL" id="JAAAPO010000001">
    <property type="protein sequence ID" value="NBC35180.1"/>
    <property type="molecule type" value="Genomic_DNA"/>
</dbReference>
<dbReference type="InterPro" id="IPR005672">
    <property type="entry name" value="Phosphate_PstA"/>
</dbReference>
<name>A0ABW9X9I4_9SPHN</name>
<keyword evidence="13" id="KW-1185">Reference proteome</keyword>
<feature type="transmembrane region" description="Helical" evidence="10">
    <location>
        <begin position="139"/>
        <end position="160"/>
    </location>
</feature>
<keyword evidence="4" id="KW-0813">Transport</keyword>
<comment type="caution">
    <text evidence="12">The sequence shown here is derived from an EMBL/GenBank/DDBJ whole genome shotgun (WGS) entry which is preliminary data.</text>
</comment>